<reference evidence="2" key="1">
    <citation type="submission" date="2019-05" db="EMBL/GenBank/DDBJ databases">
        <authorList>
            <person name="Matney K."/>
            <person name="Lacafta O."/>
            <person name="Ahmed J."/>
            <person name="Anderson S."/>
            <person name="Assadpour T."/>
            <person name="Espinosa K."/>
            <person name="Gadsden T."/>
            <person name="Graham A."/>
            <person name="Hajjar W."/>
            <person name="Howard T."/>
            <person name="Matsen K."/>
            <person name="Osu J."/>
            <person name="Rup E."/>
            <person name="Sang H."/>
            <person name="Wadi S."/>
            <person name="McNeal J."/>
            <person name="Temple L."/>
        </authorList>
    </citation>
    <scope>NUCLEOTIDE SEQUENCE [LARGE SCALE GENOMIC DNA]</scope>
</reference>
<sequence length="110" mass="11811">MIDNVLVEEAARDHVHELRTAPPEPVTLGTSQHLVGPALASLEAAIANLLELSVDLLGGVDGVTMTYKLLQAESERLPGGCFFQHPLREALQVAELSGDPRPLYLDSLTT</sequence>
<organism evidence="1 2">
    <name type="scientific">Microbacterium phage IAmGroot</name>
    <dbReference type="NCBI Taxonomy" id="2588486"/>
    <lineage>
        <taxon>Viruses</taxon>
        <taxon>Duplodnaviria</taxon>
        <taxon>Heunggongvirae</taxon>
        <taxon>Uroviricota</taxon>
        <taxon>Caudoviricetes</taxon>
        <taxon>Casidaviridae</taxon>
        <taxon>Gardenstatevirus</taxon>
        <taxon>Gardenstatevirus iamgroot</taxon>
    </lineage>
</organism>
<protein>
    <submittedName>
        <fullName evidence="1">Uncharacterized protein</fullName>
    </submittedName>
</protein>
<keyword evidence="2" id="KW-1185">Reference proteome</keyword>
<accession>A0A4Y6E739</accession>
<dbReference type="EMBL" id="MK880124">
    <property type="protein sequence ID" value="QDF14232.1"/>
    <property type="molecule type" value="Genomic_DNA"/>
</dbReference>
<proteinExistence type="predicted"/>
<evidence type="ECO:0000313" key="1">
    <source>
        <dbReference type="EMBL" id="QDF14232.1"/>
    </source>
</evidence>
<evidence type="ECO:0000313" key="2">
    <source>
        <dbReference type="Proteomes" id="UP000317085"/>
    </source>
</evidence>
<name>A0A4Y6E739_9CAUD</name>
<dbReference type="Proteomes" id="UP000317085">
    <property type="component" value="Segment"/>
</dbReference>
<gene>
    <name evidence="1" type="primary">59</name>
    <name evidence="1" type="ORF">SEA_IAMGROOT_59</name>
</gene>